<proteinExistence type="predicted"/>
<dbReference type="AlphaFoldDB" id="A0A3A5MH28"/>
<evidence type="ECO:0000313" key="4">
    <source>
        <dbReference type="EMBL" id="RJT89447.1"/>
    </source>
</evidence>
<reference evidence="4 5" key="1">
    <citation type="submission" date="2018-09" db="EMBL/GenBank/DDBJ databases">
        <title>Novel species of Cryobacterium.</title>
        <authorList>
            <person name="Liu Q."/>
            <person name="Xin Y.-H."/>
        </authorList>
    </citation>
    <scope>NUCLEOTIDE SEQUENCE [LARGE SCALE GENOMIC DNA]</scope>
    <source>
        <strain evidence="4 5">Hh39</strain>
    </source>
</reference>
<feature type="signal peptide" evidence="2">
    <location>
        <begin position="1"/>
        <end position="21"/>
    </location>
</feature>
<accession>A0A3A5MH28</accession>
<dbReference type="Proteomes" id="UP000272015">
    <property type="component" value="Unassembled WGS sequence"/>
</dbReference>
<dbReference type="InterPro" id="IPR022435">
    <property type="entry name" value="Surface-anchored_actinobac"/>
</dbReference>
<dbReference type="EMBL" id="QZVS01000081">
    <property type="protein sequence ID" value="RJT88692.1"/>
    <property type="molecule type" value="Genomic_DNA"/>
</dbReference>
<keyword evidence="2" id="KW-0732">Signal</keyword>
<name>A0A3A5MH28_9MICO</name>
<gene>
    <name evidence="4" type="ORF">D6T64_07000</name>
    <name evidence="3" type="ORF">D6T64_09965</name>
</gene>
<dbReference type="NCBIfam" id="TIGR03769">
    <property type="entry name" value="P_ac_wall_RPT"/>
    <property type="match status" value="1"/>
</dbReference>
<dbReference type="NCBIfam" id="NF038134">
    <property type="entry name" value="choice_anch_M"/>
    <property type="match status" value="1"/>
</dbReference>
<evidence type="ECO:0008006" key="6">
    <source>
        <dbReference type="Google" id="ProtNLM"/>
    </source>
</evidence>
<protein>
    <recommendedName>
        <fullName evidence="6">Surface-anchored protein</fullName>
    </recommendedName>
</protein>
<evidence type="ECO:0000313" key="3">
    <source>
        <dbReference type="EMBL" id="RJT88692.1"/>
    </source>
</evidence>
<feature type="transmembrane region" description="Helical" evidence="1">
    <location>
        <begin position="284"/>
        <end position="306"/>
    </location>
</feature>
<comment type="caution">
    <text evidence="4">The sequence shown here is derived from an EMBL/GenBank/DDBJ whole genome shotgun (WGS) entry which is preliminary data.</text>
</comment>
<evidence type="ECO:0000256" key="1">
    <source>
        <dbReference type="SAM" id="Phobius"/>
    </source>
</evidence>
<keyword evidence="5" id="KW-1185">Reference proteome</keyword>
<keyword evidence="1" id="KW-0812">Transmembrane</keyword>
<keyword evidence="1" id="KW-1133">Transmembrane helix</keyword>
<evidence type="ECO:0000256" key="2">
    <source>
        <dbReference type="SAM" id="SignalP"/>
    </source>
</evidence>
<organism evidence="4 5">
    <name type="scientific">Cryobacterium melibiosiphilum</name>
    <dbReference type="NCBI Taxonomy" id="995039"/>
    <lineage>
        <taxon>Bacteria</taxon>
        <taxon>Bacillati</taxon>
        <taxon>Actinomycetota</taxon>
        <taxon>Actinomycetes</taxon>
        <taxon>Micrococcales</taxon>
        <taxon>Microbacteriaceae</taxon>
        <taxon>Cryobacterium</taxon>
    </lineage>
</organism>
<dbReference type="OrthoDB" id="4424311at2"/>
<keyword evidence="1" id="KW-0472">Membrane</keyword>
<sequence>MPFAAATVLLIVLGGAAATSAAATTTDPLDDPLNQSIDSGQTVATDTAVLSRGHIDLGPRIIDGTFTLLVHDDAAKADAAAQSVWRQASQTVIQLTDAALLPVPEDPAYAFLGVPAGESVSVIPQTQNPDVAWVGWNTQDPEVMDTIDRGVTLSLAGVDGPGALVVYLQSGTFGEPEVLWDSRSTEPASVWVDVNTHTHANWVFTEPGVYLAEFRIDADLVDGSTASDTQSLRFAVGDATDPQAALDASLVSTESDAAADTADAADSTADTAAEPADEASSTTVILIAVIALVALLLIVGLTFVVLRGNRAKRLALAARATR</sequence>
<dbReference type="EMBL" id="QZVS01000073">
    <property type="protein sequence ID" value="RJT89447.1"/>
    <property type="molecule type" value="Genomic_DNA"/>
</dbReference>
<evidence type="ECO:0000313" key="5">
    <source>
        <dbReference type="Proteomes" id="UP000272015"/>
    </source>
</evidence>
<feature type="chain" id="PRO_5044588254" description="Surface-anchored protein" evidence="2">
    <location>
        <begin position="22"/>
        <end position="322"/>
    </location>
</feature>